<dbReference type="EMBL" id="JAABOA010000135">
    <property type="protein sequence ID" value="KAF9585702.1"/>
    <property type="molecule type" value="Genomic_DNA"/>
</dbReference>
<proteinExistence type="predicted"/>
<comment type="caution">
    <text evidence="1">The sequence shown here is derived from an EMBL/GenBank/DDBJ whole genome shotgun (WGS) entry which is preliminary data.</text>
</comment>
<gene>
    <name evidence="1" type="ORF">BGW38_001149</name>
</gene>
<organism evidence="1 2">
    <name type="scientific">Lunasporangiospora selenospora</name>
    <dbReference type="NCBI Taxonomy" id="979761"/>
    <lineage>
        <taxon>Eukaryota</taxon>
        <taxon>Fungi</taxon>
        <taxon>Fungi incertae sedis</taxon>
        <taxon>Mucoromycota</taxon>
        <taxon>Mortierellomycotina</taxon>
        <taxon>Mortierellomycetes</taxon>
        <taxon>Mortierellales</taxon>
        <taxon>Mortierellaceae</taxon>
        <taxon>Lunasporangiospora</taxon>
    </lineage>
</organism>
<keyword evidence="2" id="KW-1185">Reference proteome</keyword>
<reference evidence="1" key="1">
    <citation type="journal article" date="2020" name="Fungal Divers.">
        <title>Resolving the Mortierellaceae phylogeny through synthesis of multi-gene phylogenetics and phylogenomics.</title>
        <authorList>
            <person name="Vandepol N."/>
            <person name="Liber J."/>
            <person name="Desiro A."/>
            <person name="Na H."/>
            <person name="Kennedy M."/>
            <person name="Barry K."/>
            <person name="Grigoriev I.V."/>
            <person name="Miller A.N."/>
            <person name="O'Donnell K."/>
            <person name="Stajich J.E."/>
            <person name="Bonito G."/>
        </authorList>
    </citation>
    <scope>NUCLEOTIDE SEQUENCE</scope>
    <source>
        <strain evidence="1">KOD1015</strain>
    </source>
</reference>
<evidence type="ECO:0000313" key="1">
    <source>
        <dbReference type="EMBL" id="KAF9585702.1"/>
    </source>
</evidence>
<evidence type="ECO:0000313" key="2">
    <source>
        <dbReference type="Proteomes" id="UP000780801"/>
    </source>
</evidence>
<sequence length="55" mass="5927">MIAPVQNMLGKSMLAHITFSLALGGAAAGAFWGKIVLPNRQARDQYYVNLHANKA</sequence>
<dbReference type="AlphaFoldDB" id="A0A9P6KI81"/>
<dbReference type="Proteomes" id="UP000780801">
    <property type="component" value="Unassembled WGS sequence"/>
</dbReference>
<protein>
    <submittedName>
        <fullName evidence="1">Uncharacterized protein</fullName>
    </submittedName>
</protein>
<accession>A0A9P6KI81</accession>
<name>A0A9P6KI81_9FUNG</name>